<dbReference type="STRING" id="1484693.RS694_05395"/>
<keyword evidence="2" id="KW-1185">Reference proteome</keyword>
<dbReference type="Proteomes" id="UP000186110">
    <property type="component" value="Chromosome"/>
</dbReference>
<dbReference type="AlphaFoldDB" id="A0A1P8K7P7"/>
<protein>
    <submittedName>
        <fullName evidence="1">Uncharacterized protein</fullName>
    </submittedName>
</protein>
<dbReference type="KEGG" id="rsb:RS694_05395"/>
<proteinExistence type="predicted"/>
<reference evidence="1 2" key="1">
    <citation type="submission" date="2017-01" db="EMBL/GenBank/DDBJ databases">
        <authorList>
            <person name="Mah S.A."/>
            <person name="Swanson W.J."/>
            <person name="Moy G.W."/>
            <person name="Vacquier V.D."/>
        </authorList>
    </citation>
    <scope>NUCLEOTIDE SEQUENCE [LARGE SCALE GENOMIC DNA]</scope>
    <source>
        <strain evidence="1 2">DSM 22694</strain>
    </source>
</reference>
<evidence type="ECO:0000313" key="1">
    <source>
        <dbReference type="EMBL" id="APW42025.1"/>
    </source>
</evidence>
<organism evidence="1 2">
    <name type="scientific">Rhodoferax saidenbachensis</name>
    <dbReference type="NCBI Taxonomy" id="1484693"/>
    <lineage>
        <taxon>Bacteria</taxon>
        <taxon>Pseudomonadati</taxon>
        <taxon>Pseudomonadota</taxon>
        <taxon>Betaproteobacteria</taxon>
        <taxon>Burkholderiales</taxon>
        <taxon>Comamonadaceae</taxon>
        <taxon>Rhodoferax</taxon>
    </lineage>
</organism>
<sequence>MALIPTITMRYSNDKEISAIVRKLLNTGWRYMAGTKHGKIIAPNGRKLPVPGTPSDWRASRNFRRDVRRIDLIAHP</sequence>
<dbReference type="EMBL" id="CP019239">
    <property type="protein sequence ID" value="APW42025.1"/>
    <property type="molecule type" value="Genomic_DNA"/>
</dbReference>
<accession>A0A1P8K7P7</accession>
<evidence type="ECO:0000313" key="2">
    <source>
        <dbReference type="Proteomes" id="UP000186110"/>
    </source>
</evidence>
<gene>
    <name evidence="1" type="ORF">RS694_05395</name>
</gene>
<name>A0A1P8K7P7_9BURK</name>